<dbReference type="Gene3D" id="3.40.50.1820">
    <property type="entry name" value="alpha/beta hydrolase"/>
    <property type="match status" value="1"/>
</dbReference>
<dbReference type="EMBL" id="VKDB01000011">
    <property type="protein sequence ID" value="TSA84476.1"/>
    <property type="molecule type" value="Genomic_DNA"/>
</dbReference>
<dbReference type="InterPro" id="IPR029058">
    <property type="entry name" value="AB_hydrolase_fold"/>
</dbReference>
<dbReference type="GO" id="GO:0016787">
    <property type="term" value="F:hydrolase activity"/>
    <property type="evidence" value="ECO:0007669"/>
    <property type="project" value="UniProtKB-KW"/>
</dbReference>
<evidence type="ECO:0000313" key="1">
    <source>
        <dbReference type="EMBL" id="TSA84476.1"/>
    </source>
</evidence>
<dbReference type="PANTHER" id="PTHR48098:SF6">
    <property type="entry name" value="FERRI-BACILLIBACTIN ESTERASE BESA"/>
    <property type="match status" value="1"/>
</dbReference>
<dbReference type="SUPFAM" id="SSF53474">
    <property type="entry name" value="alpha/beta-Hydrolases"/>
    <property type="match status" value="1"/>
</dbReference>
<reference evidence="1 2" key="1">
    <citation type="submission" date="2019-07" db="EMBL/GenBank/DDBJ databases">
        <title>Deinococcus detaillus sp. nov., isolated from humus soil in Antarctica.</title>
        <authorList>
            <person name="Zhang K."/>
        </authorList>
    </citation>
    <scope>NUCLEOTIDE SEQUENCE [LARGE SCALE GENOMIC DNA]</scope>
    <source>
        <strain evidence="1 2">H1</strain>
    </source>
</reference>
<sequence>MIFSPFMPTAEQTFVLDVPPTTPADAEFYLQTNLSDYAPALPDYKFVDGVLKADFPIGALLSYKVTRGSAESEEGDLWGERRPERRTVVQGAASHQIKVTSWRDLHGGAGRPSTLAVGIQELTVYSPELSDDLKVLVWTPPEYAEQAQRLPVLYLHDGQNVFDSATSFAGEVWAADSAASQLAAEGLPCIVVAVYVREQHRANDYVPFPIRANGFTSTAPAHQTFLTQTLKPLINAQFRTRPEAVFTAQAGSSFGGAASLYGTLTRPEVWGTCGAFSPSLWVQDFALLDFAQAHPAPELRLYVDMGTCEGVLAEDAVAAVGEARWFAVRSAPHVAEVNLQIGEGHWHDESAWRERLPGFMRWWLEGLSHHL</sequence>
<dbReference type="PANTHER" id="PTHR48098">
    <property type="entry name" value="ENTEROCHELIN ESTERASE-RELATED"/>
    <property type="match status" value="1"/>
</dbReference>
<dbReference type="Pfam" id="PF00756">
    <property type="entry name" value="Esterase"/>
    <property type="match status" value="1"/>
</dbReference>
<proteinExistence type="predicted"/>
<accession>A0A553UW97</accession>
<dbReference type="InterPro" id="IPR000801">
    <property type="entry name" value="Esterase-like"/>
</dbReference>
<dbReference type="OrthoDB" id="9784036at2"/>
<gene>
    <name evidence="1" type="ORF">FNU79_10950</name>
</gene>
<keyword evidence="2" id="KW-1185">Reference proteome</keyword>
<evidence type="ECO:0000313" key="2">
    <source>
        <dbReference type="Proteomes" id="UP000316092"/>
    </source>
</evidence>
<dbReference type="Proteomes" id="UP000316092">
    <property type="component" value="Unassembled WGS sequence"/>
</dbReference>
<dbReference type="InterPro" id="IPR050583">
    <property type="entry name" value="Mycobacterial_A85_antigen"/>
</dbReference>
<keyword evidence="1" id="KW-0378">Hydrolase</keyword>
<comment type="caution">
    <text evidence="1">The sequence shown here is derived from an EMBL/GenBank/DDBJ whole genome shotgun (WGS) entry which is preliminary data.</text>
</comment>
<dbReference type="AlphaFoldDB" id="A0A553UW97"/>
<organism evidence="1 2">
    <name type="scientific">Deinococcus detaillensis</name>
    <dbReference type="NCBI Taxonomy" id="2592048"/>
    <lineage>
        <taxon>Bacteria</taxon>
        <taxon>Thermotogati</taxon>
        <taxon>Deinococcota</taxon>
        <taxon>Deinococci</taxon>
        <taxon>Deinococcales</taxon>
        <taxon>Deinococcaceae</taxon>
        <taxon>Deinococcus</taxon>
    </lineage>
</organism>
<protein>
    <submittedName>
        <fullName evidence="1">Alpha/beta hydrolase</fullName>
    </submittedName>
</protein>
<dbReference type="RefSeq" id="WP_143720890.1">
    <property type="nucleotide sequence ID" value="NZ_VKDB01000011.1"/>
</dbReference>
<name>A0A553UW97_9DEIO</name>